<dbReference type="InterPro" id="IPR046357">
    <property type="entry name" value="PPIase_dom_sf"/>
</dbReference>
<dbReference type="PANTHER" id="PTHR47637">
    <property type="entry name" value="CHAPERONE SURA"/>
    <property type="match status" value="1"/>
</dbReference>
<keyword evidence="5 7" id="KW-0413">Isomerase</keyword>
<dbReference type="InterPro" id="IPR027304">
    <property type="entry name" value="Trigger_fact/SurA_dom_sf"/>
</dbReference>
<dbReference type="Pfam" id="PF00639">
    <property type="entry name" value="Rotamase"/>
    <property type="match status" value="1"/>
</dbReference>
<evidence type="ECO:0000256" key="5">
    <source>
        <dbReference type="PROSITE-ProRule" id="PRU00278"/>
    </source>
</evidence>
<sequence>MTHISDRTDGTGQILMRQTFTAATALLALALVSAPLQPAAAQSSPYAPRLLVDNKVITYYEYDQRLRFMRLLNAPGDPAKEAEKSLIEDRLRLIAADRIKLRISPKQIDDGMAEFAGRFELPVDQFVAILGQNGIARETFRDFVHAGMAWRELVGAKFGPSAVAAIYESDVDLALSTLALRGTTRVLLSEIILPADKRVTAQDLSAGLKGEAAFAVAARNQSLGETAQDGGRTDWRDVGTMPQAVLGALNGLQPGQVSPPVRLSDGRYAVYLLRNIEQKDSVTPAATGVDYAVLRLPGAGTPATEATLASLQARVMTCTDLNAFGGELTRQTVAKSALPGDVAGRLAGLDENEMSFYKQGTVQVVLMHCSSRVKSAAEPDRNTVRTRLAERRIGGQADLYMQELRSNAHIRRP</sequence>
<evidence type="ECO:0000256" key="1">
    <source>
        <dbReference type="ARBA" id="ARBA00018370"/>
    </source>
</evidence>
<dbReference type="AlphaFoldDB" id="A0A3P3DFJ1"/>
<evidence type="ECO:0000313" key="7">
    <source>
        <dbReference type="EMBL" id="RRH72614.1"/>
    </source>
</evidence>
<evidence type="ECO:0000259" key="6">
    <source>
        <dbReference type="PROSITE" id="PS50198"/>
    </source>
</evidence>
<dbReference type="EMBL" id="RRAZ01000022">
    <property type="protein sequence ID" value="RRH72614.1"/>
    <property type="molecule type" value="Genomic_DNA"/>
</dbReference>
<reference evidence="7 8" key="1">
    <citation type="submission" date="2018-11" db="EMBL/GenBank/DDBJ databases">
        <title>Gemmobacter sp. nov., YIM 102744-1 draft genome.</title>
        <authorList>
            <person name="Li G."/>
            <person name="Jiang Y."/>
        </authorList>
    </citation>
    <scope>NUCLEOTIDE SEQUENCE [LARGE SCALE GENOMIC DNA]</scope>
    <source>
        <strain evidence="7 8">YIM 102744-1</strain>
    </source>
</reference>
<accession>A0A3P3DFJ1</accession>
<organism evidence="7 8">
    <name type="scientific">Falsigemmobacter faecalis</name>
    <dbReference type="NCBI Taxonomy" id="2488730"/>
    <lineage>
        <taxon>Bacteria</taxon>
        <taxon>Pseudomonadati</taxon>
        <taxon>Pseudomonadota</taxon>
        <taxon>Alphaproteobacteria</taxon>
        <taxon>Rhodobacterales</taxon>
        <taxon>Paracoccaceae</taxon>
        <taxon>Falsigemmobacter</taxon>
    </lineage>
</organism>
<feature type="domain" description="PpiC" evidence="6">
    <location>
        <begin position="183"/>
        <end position="274"/>
    </location>
</feature>
<dbReference type="GO" id="GO:0003755">
    <property type="term" value="F:peptidyl-prolyl cis-trans isomerase activity"/>
    <property type="evidence" value="ECO:0007669"/>
    <property type="project" value="UniProtKB-KW"/>
</dbReference>
<keyword evidence="2" id="KW-0732">Signal</keyword>
<keyword evidence="8" id="KW-1185">Reference proteome</keyword>
<dbReference type="SUPFAM" id="SSF54534">
    <property type="entry name" value="FKBP-like"/>
    <property type="match status" value="1"/>
</dbReference>
<protein>
    <recommendedName>
        <fullName evidence="1">Parvulin-like PPIase</fullName>
    </recommendedName>
    <alternativeName>
        <fullName evidence="3">Peptidyl-prolyl cis-trans isomerase plp</fullName>
    </alternativeName>
    <alternativeName>
        <fullName evidence="4">Rotamase plp</fullName>
    </alternativeName>
</protein>
<gene>
    <name evidence="7" type="ORF">EG244_14355</name>
</gene>
<dbReference type="InterPro" id="IPR000297">
    <property type="entry name" value="PPIase_PpiC"/>
</dbReference>
<dbReference type="PANTHER" id="PTHR47637:SF1">
    <property type="entry name" value="CHAPERONE SURA"/>
    <property type="match status" value="1"/>
</dbReference>
<evidence type="ECO:0000256" key="3">
    <source>
        <dbReference type="ARBA" id="ARBA00030642"/>
    </source>
</evidence>
<evidence type="ECO:0000313" key="8">
    <source>
        <dbReference type="Proteomes" id="UP000282125"/>
    </source>
</evidence>
<dbReference type="PROSITE" id="PS50198">
    <property type="entry name" value="PPIC_PPIASE_2"/>
    <property type="match status" value="1"/>
</dbReference>
<proteinExistence type="predicted"/>
<dbReference type="SUPFAM" id="SSF109998">
    <property type="entry name" value="Triger factor/SurA peptide-binding domain-like"/>
    <property type="match status" value="1"/>
</dbReference>
<dbReference type="InterPro" id="IPR050280">
    <property type="entry name" value="OMP_Chaperone_SurA"/>
</dbReference>
<evidence type="ECO:0000256" key="2">
    <source>
        <dbReference type="ARBA" id="ARBA00022729"/>
    </source>
</evidence>
<dbReference type="Gene3D" id="1.10.4030.10">
    <property type="entry name" value="Porin chaperone SurA, peptide-binding domain"/>
    <property type="match status" value="1"/>
</dbReference>
<evidence type="ECO:0000256" key="4">
    <source>
        <dbReference type="ARBA" id="ARBA00031484"/>
    </source>
</evidence>
<name>A0A3P3DFJ1_9RHOB</name>
<keyword evidence="5" id="KW-0697">Rotamase</keyword>
<dbReference type="Gene3D" id="3.10.50.40">
    <property type="match status" value="1"/>
</dbReference>
<dbReference type="Proteomes" id="UP000282125">
    <property type="component" value="Unassembled WGS sequence"/>
</dbReference>
<comment type="caution">
    <text evidence="7">The sequence shown here is derived from an EMBL/GenBank/DDBJ whole genome shotgun (WGS) entry which is preliminary data.</text>
</comment>